<feature type="transmembrane region" description="Helical" evidence="2">
    <location>
        <begin position="7"/>
        <end position="26"/>
    </location>
</feature>
<proteinExistence type="predicted"/>
<dbReference type="Pfam" id="PF09898">
    <property type="entry name" value="DUF2125"/>
    <property type="match status" value="1"/>
</dbReference>
<keyword evidence="2" id="KW-1133">Transmembrane helix</keyword>
<feature type="compositionally biased region" description="Low complexity" evidence="1">
    <location>
        <begin position="380"/>
        <end position="391"/>
    </location>
</feature>
<dbReference type="AlphaFoldDB" id="A0A0D6PFX0"/>
<keyword evidence="4" id="KW-1185">Reference proteome</keyword>
<feature type="region of interest" description="Disordered" evidence="1">
    <location>
        <begin position="366"/>
        <end position="391"/>
    </location>
</feature>
<dbReference type="RefSeq" id="WP_048878187.1">
    <property type="nucleotide sequence ID" value="NZ_BANC01000028.1"/>
</dbReference>
<name>A0A0D6PFX0_9PROT</name>
<evidence type="ECO:0000256" key="1">
    <source>
        <dbReference type="SAM" id="MobiDB-lite"/>
    </source>
</evidence>
<accession>A0A0D6PFX0</accession>
<comment type="caution">
    <text evidence="3">The sequence shown here is derived from an EMBL/GenBank/DDBJ whole genome shotgun (WGS) entry which is preliminary data.</text>
</comment>
<reference evidence="3 4" key="1">
    <citation type="submission" date="2012-11" db="EMBL/GenBank/DDBJ databases">
        <title>Whole genome sequence of Acidocella aminolytica 101 = DSM 11237.</title>
        <authorList>
            <person name="Azuma Y."/>
            <person name="Higashiura N."/>
            <person name="Hirakawa H."/>
            <person name="Matsushita K."/>
        </authorList>
    </citation>
    <scope>NUCLEOTIDE SEQUENCE [LARGE SCALE GENOMIC DNA]</scope>
    <source>
        <strain evidence="4">101 / DSM 11237</strain>
    </source>
</reference>
<dbReference type="EMBL" id="BANC01000028">
    <property type="protein sequence ID" value="GAN79744.1"/>
    <property type="molecule type" value="Genomic_DNA"/>
</dbReference>
<evidence type="ECO:0000313" key="3">
    <source>
        <dbReference type="EMBL" id="GAN79744.1"/>
    </source>
</evidence>
<keyword evidence="2" id="KW-0472">Membrane</keyword>
<dbReference type="OrthoDB" id="9949582at2"/>
<gene>
    <name evidence="3" type="ORF">Aam_028_008</name>
</gene>
<dbReference type="InterPro" id="IPR018666">
    <property type="entry name" value="DUF2125"/>
</dbReference>
<organism evidence="3 4">
    <name type="scientific">Acidocella aminolytica 101 = DSM 11237</name>
    <dbReference type="NCBI Taxonomy" id="1120923"/>
    <lineage>
        <taxon>Bacteria</taxon>
        <taxon>Pseudomonadati</taxon>
        <taxon>Pseudomonadota</taxon>
        <taxon>Alphaproteobacteria</taxon>
        <taxon>Acetobacterales</taxon>
        <taxon>Acidocellaceae</taxon>
        <taxon>Acidocella</taxon>
    </lineage>
</organism>
<evidence type="ECO:0000256" key="2">
    <source>
        <dbReference type="SAM" id="Phobius"/>
    </source>
</evidence>
<protein>
    <submittedName>
        <fullName evidence="3">Uncharacterized protein</fullName>
    </submittedName>
</protein>
<dbReference type="Proteomes" id="UP000032668">
    <property type="component" value="Unassembled WGS sequence"/>
</dbReference>
<keyword evidence="2" id="KW-0812">Transmembrane</keyword>
<evidence type="ECO:0000313" key="4">
    <source>
        <dbReference type="Proteomes" id="UP000032668"/>
    </source>
</evidence>
<sequence length="391" mass="41071">MRSFIKGLGGLVILVVLVWLGLWLYANMRLKQLVTAEINQVNASGTAHISYDKIATSRSPLLASVMISHPHWTSQPEPSVPAVTASAASLGAHISLLHPLTLHVDMPLSIAISSSEASGALTFEVADITETLSPSIWLGDTDNPIINGDAQFAGVNLLASNGSLQVAQIGTLTLHESLNANANASQTALALREDMHDFSLSPILTRLLNLPFGGKIEHVAVTARLSGPLDWRSIAKQEASFQDQDARDKFMLQTLHQWAMAGGSGQGSLSLKLGPCQLKADGTVAFDKAGQPSGKTDVTADHLDQFTGALTGSYPGLQDWISQIEATLSPYLSTTTDGGQELAMHTVYGKGGIVVNGKKTGDLPPLDWNKLLNPPPAPAVAPGDGSGAASP</sequence>